<evidence type="ECO:0000313" key="2">
    <source>
        <dbReference type="Proteomes" id="UP001062846"/>
    </source>
</evidence>
<sequence length="105" mass="11779">MISFRLAFLPSFGFHISGTGYIPLGLQLLISNNQLATALWTSSPQSFLNSFNISPSSSMIIIHTPNLNIKHKEFGNEKAQTAAFYIPRCIRCQRNMGMLKQSEDK</sequence>
<name>A0ACC0PPH0_RHOML</name>
<evidence type="ECO:0000313" key="1">
    <source>
        <dbReference type="EMBL" id="KAI8566698.1"/>
    </source>
</evidence>
<dbReference type="EMBL" id="CM046389">
    <property type="protein sequence ID" value="KAI8566698.1"/>
    <property type="molecule type" value="Genomic_DNA"/>
</dbReference>
<comment type="caution">
    <text evidence="1">The sequence shown here is derived from an EMBL/GenBank/DDBJ whole genome shotgun (WGS) entry which is preliminary data.</text>
</comment>
<accession>A0ACC0PPH0</accession>
<proteinExistence type="predicted"/>
<dbReference type="Proteomes" id="UP001062846">
    <property type="component" value="Chromosome 2"/>
</dbReference>
<protein>
    <submittedName>
        <fullName evidence="1">Uncharacterized protein</fullName>
    </submittedName>
</protein>
<organism evidence="1 2">
    <name type="scientific">Rhododendron molle</name>
    <name type="common">Chinese azalea</name>
    <name type="synonym">Azalea mollis</name>
    <dbReference type="NCBI Taxonomy" id="49168"/>
    <lineage>
        <taxon>Eukaryota</taxon>
        <taxon>Viridiplantae</taxon>
        <taxon>Streptophyta</taxon>
        <taxon>Embryophyta</taxon>
        <taxon>Tracheophyta</taxon>
        <taxon>Spermatophyta</taxon>
        <taxon>Magnoliopsida</taxon>
        <taxon>eudicotyledons</taxon>
        <taxon>Gunneridae</taxon>
        <taxon>Pentapetalae</taxon>
        <taxon>asterids</taxon>
        <taxon>Ericales</taxon>
        <taxon>Ericaceae</taxon>
        <taxon>Ericoideae</taxon>
        <taxon>Rhodoreae</taxon>
        <taxon>Rhododendron</taxon>
    </lineage>
</organism>
<reference evidence="1" key="1">
    <citation type="submission" date="2022-02" db="EMBL/GenBank/DDBJ databases">
        <title>Plant Genome Project.</title>
        <authorList>
            <person name="Zhang R.-G."/>
        </authorList>
    </citation>
    <scope>NUCLEOTIDE SEQUENCE</scope>
    <source>
        <strain evidence="1">AT1</strain>
    </source>
</reference>
<gene>
    <name evidence="1" type="ORF">RHMOL_Rhmol02G0062500</name>
</gene>
<keyword evidence="2" id="KW-1185">Reference proteome</keyword>